<evidence type="ECO:0000313" key="3">
    <source>
        <dbReference type="Proteomes" id="UP000029424"/>
    </source>
</evidence>
<feature type="compositionally biased region" description="Pro residues" evidence="1">
    <location>
        <begin position="45"/>
        <end position="57"/>
    </location>
</feature>
<reference evidence="2 3" key="1">
    <citation type="submission" date="2014-06" db="EMBL/GenBank/DDBJ databases">
        <authorList>
            <person name="Bishop-Lilly K.A."/>
            <person name="Broomall S.M."/>
            <person name="Chain P.S."/>
            <person name="Chertkov O."/>
            <person name="Coyne S.R."/>
            <person name="Daligault H.E."/>
            <person name="Davenport K.W."/>
            <person name="Erkkila T."/>
            <person name="Frey K.G."/>
            <person name="Gibbons H.S."/>
            <person name="Gu W."/>
            <person name="Jaissle J."/>
            <person name="Johnson S.L."/>
            <person name="Koroleva G.I."/>
            <person name="Ladner J.T."/>
            <person name="Lo C.-C."/>
            <person name="Minogue T.D."/>
            <person name="Munk C."/>
            <person name="Palacios G.F."/>
            <person name="Redden C.L."/>
            <person name="Rosenzweig C.N."/>
            <person name="Scholz M.B."/>
            <person name="Teshima H."/>
            <person name="Xu Y."/>
        </authorList>
    </citation>
    <scope>NUCLEOTIDE SEQUENCE [LARGE SCALE GENOMIC DNA]</scope>
    <source>
        <strain evidence="2 3">EO147</strain>
    </source>
</reference>
<name>A0AAI8B7W6_9BURK</name>
<proteinExistence type="predicted"/>
<dbReference type="KEGG" id="bok:DM82_3313"/>
<accession>A0AAI8B7W6</accession>
<keyword evidence="3" id="KW-1185">Reference proteome</keyword>
<dbReference type="Proteomes" id="UP000029424">
    <property type="component" value="Chromosome 1"/>
</dbReference>
<protein>
    <submittedName>
        <fullName evidence="2">Uncharacterized protein</fullName>
    </submittedName>
</protein>
<feature type="region of interest" description="Disordered" evidence="1">
    <location>
        <begin position="37"/>
        <end position="79"/>
    </location>
</feature>
<organism evidence="2 3">
    <name type="scientific">Burkholderia oklahomensis</name>
    <dbReference type="NCBI Taxonomy" id="342113"/>
    <lineage>
        <taxon>Bacteria</taxon>
        <taxon>Pseudomonadati</taxon>
        <taxon>Pseudomonadota</taxon>
        <taxon>Betaproteobacteria</taxon>
        <taxon>Burkholderiales</taxon>
        <taxon>Burkholderiaceae</taxon>
        <taxon>Burkholderia</taxon>
        <taxon>pseudomallei group</taxon>
    </lineage>
</organism>
<sequence length="235" mass="25860">MTRSQPMRPPRGRTPSPILSGRVAALDSGFRCVRRCAQQSAHANPRPPLRSLPPVPPASRNSRATAQAERGRGRAGGFFHSDRARSARESWISGMSTRKSLIVERTAAASLRLFAISRAAFATSPVFAPAAVALLSSLSISLKKKEKESEEGQGIGQNGLPRVTGVLPSVTDAAYFWGHEFFGVAMPEWWQLMADEYVLNQTVTHKNDLKPSFHELRCVYPVHAGLNVRRSRCER</sequence>
<gene>
    <name evidence="2" type="ORF">DM82_3313</name>
</gene>
<feature type="region of interest" description="Disordered" evidence="1">
    <location>
        <begin position="1"/>
        <end position="20"/>
    </location>
</feature>
<dbReference type="EMBL" id="CP008726">
    <property type="protein sequence ID" value="AIO67307.1"/>
    <property type="molecule type" value="Genomic_DNA"/>
</dbReference>
<dbReference type="AlphaFoldDB" id="A0AAI8B7W6"/>
<evidence type="ECO:0000313" key="2">
    <source>
        <dbReference type="EMBL" id="AIO67307.1"/>
    </source>
</evidence>
<evidence type="ECO:0000256" key="1">
    <source>
        <dbReference type="SAM" id="MobiDB-lite"/>
    </source>
</evidence>